<comment type="caution">
    <text evidence="1">The sequence shown here is derived from an EMBL/GenBank/DDBJ whole genome shotgun (WGS) entry which is preliminary data.</text>
</comment>
<sequence length="49" mass="5291">MVLLANDSDYRLEEGRGSCISSGDGQHSLVPPLGQCIISISLQAARYRL</sequence>
<name>A0AAV4XEZ0_CAEEX</name>
<dbReference type="Proteomes" id="UP001054945">
    <property type="component" value="Unassembled WGS sequence"/>
</dbReference>
<protein>
    <submittedName>
        <fullName evidence="1">Uncharacterized protein</fullName>
    </submittedName>
</protein>
<feature type="non-terminal residue" evidence="1">
    <location>
        <position position="49"/>
    </location>
</feature>
<dbReference type="AlphaFoldDB" id="A0AAV4XEZ0"/>
<organism evidence="1 2">
    <name type="scientific">Caerostris extrusa</name>
    <name type="common">Bark spider</name>
    <name type="synonym">Caerostris bankana</name>
    <dbReference type="NCBI Taxonomy" id="172846"/>
    <lineage>
        <taxon>Eukaryota</taxon>
        <taxon>Metazoa</taxon>
        <taxon>Ecdysozoa</taxon>
        <taxon>Arthropoda</taxon>
        <taxon>Chelicerata</taxon>
        <taxon>Arachnida</taxon>
        <taxon>Araneae</taxon>
        <taxon>Araneomorphae</taxon>
        <taxon>Entelegynae</taxon>
        <taxon>Araneoidea</taxon>
        <taxon>Araneidae</taxon>
        <taxon>Caerostris</taxon>
    </lineage>
</organism>
<evidence type="ECO:0000313" key="1">
    <source>
        <dbReference type="EMBL" id="GIY92565.1"/>
    </source>
</evidence>
<accession>A0AAV4XEZ0</accession>
<reference evidence="1 2" key="1">
    <citation type="submission" date="2021-06" db="EMBL/GenBank/DDBJ databases">
        <title>Caerostris extrusa draft genome.</title>
        <authorList>
            <person name="Kono N."/>
            <person name="Arakawa K."/>
        </authorList>
    </citation>
    <scope>NUCLEOTIDE SEQUENCE [LARGE SCALE GENOMIC DNA]</scope>
</reference>
<gene>
    <name evidence="1" type="ORF">CEXT_450021</name>
</gene>
<dbReference type="EMBL" id="BPLR01017556">
    <property type="protein sequence ID" value="GIY92565.1"/>
    <property type="molecule type" value="Genomic_DNA"/>
</dbReference>
<evidence type="ECO:0000313" key="2">
    <source>
        <dbReference type="Proteomes" id="UP001054945"/>
    </source>
</evidence>
<proteinExistence type="predicted"/>
<keyword evidence="2" id="KW-1185">Reference proteome</keyword>